<sequence length="123" mass="13790">MESPTQNTYRNPIREILGQIDPASQQKIPTTDQTSPLLPSPSSSKADVHERHPHQKPSQRIVSEKSPVHKPLIDALQPSMDKCLISENVNTDQFTQSIQNVGGRDTSNTIELSHICFQHNSKR</sequence>
<organism evidence="4">
    <name type="scientific">Hymenolepis diminuta</name>
    <name type="common">Rat tapeworm</name>
    <dbReference type="NCBI Taxonomy" id="6216"/>
    <lineage>
        <taxon>Eukaryota</taxon>
        <taxon>Metazoa</taxon>
        <taxon>Spiralia</taxon>
        <taxon>Lophotrochozoa</taxon>
        <taxon>Platyhelminthes</taxon>
        <taxon>Cestoda</taxon>
        <taxon>Eucestoda</taxon>
        <taxon>Cyclophyllidea</taxon>
        <taxon>Hymenolepididae</taxon>
        <taxon>Hymenolepis</taxon>
    </lineage>
</organism>
<protein>
    <submittedName>
        <fullName evidence="2 4">Uncharacterized protein</fullName>
    </submittedName>
</protein>
<feature type="compositionally biased region" description="Polar residues" evidence="1">
    <location>
        <begin position="22"/>
        <end position="34"/>
    </location>
</feature>
<dbReference type="Proteomes" id="UP000274504">
    <property type="component" value="Unassembled WGS sequence"/>
</dbReference>
<evidence type="ECO:0000313" key="3">
    <source>
        <dbReference type="Proteomes" id="UP000274504"/>
    </source>
</evidence>
<evidence type="ECO:0000256" key="1">
    <source>
        <dbReference type="SAM" id="MobiDB-lite"/>
    </source>
</evidence>
<gene>
    <name evidence="2" type="ORF">HDID_LOCUS6403</name>
</gene>
<feature type="region of interest" description="Disordered" evidence="1">
    <location>
        <begin position="1"/>
        <end position="68"/>
    </location>
</feature>
<evidence type="ECO:0000313" key="2">
    <source>
        <dbReference type="EMBL" id="VDL58721.1"/>
    </source>
</evidence>
<reference evidence="2 3" key="2">
    <citation type="submission" date="2018-11" db="EMBL/GenBank/DDBJ databases">
        <authorList>
            <consortium name="Pathogen Informatics"/>
        </authorList>
    </citation>
    <scope>NUCLEOTIDE SEQUENCE [LARGE SCALE GENOMIC DNA]</scope>
</reference>
<name>A0A0R3SN90_HYMDI</name>
<evidence type="ECO:0000313" key="4">
    <source>
        <dbReference type="WBParaSite" id="HDID_0000640501-mRNA-1"/>
    </source>
</evidence>
<dbReference type="EMBL" id="UYSG01005248">
    <property type="protein sequence ID" value="VDL58721.1"/>
    <property type="molecule type" value="Genomic_DNA"/>
</dbReference>
<dbReference type="AlphaFoldDB" id="A0A0R3SN90"/>
<proteinExistence type="predicted"/>
<feature type="compositionally biased region" description="Polar residues" evidence="1">
    <location>
        <begin position="1"/>
        <end position="10"/>
    </location>
</feature>
<dbReference type="WBParaSite" id="HDID_0000640501-mRNA-1">
    <property type="protein sequence ID" value="HDID_0000640501-mRNA-1"/>
    <property type="gene ID" value="HDID_0000640501"/>
</dbReference>
<accession>A0A0R3SN90</accession>
<feature type="compositionally biased region" description="Low complexity" evidence="1">
    <location>
        <begin position="35"/>
        <end position="44"/>
    </location>
</feature>
<reference evidence="4" key="1">
    <citation type="submission" date="2017-02" db="UniProtKB">
        <authorList>
            <consortium name="WormBaseParasite"/>
        </authorList>
    </citation>
    <scope>IDENTIFICATION</scope>
</reference>